<proteinExistence type="predicted"/>
<evidence type="ECO:0000313" key="1">
    <source>
        <dbReference type="EMBL" id="XCO00147.1"/>
    </source>
</evidence>
<name>A0AAU8MJ46_9CAUD</name>
<protein>
    <submittedName>
        <fullName evidence="1">Uncharacterized protein</fullName>
    </submittedName>
</protein>
<organism evidence="1">
    <name type="scientific">Geladintestivirus 5</name>
    <dbReference type="NCBI Taxonomy" id="3233137"/>
    <lineage>
        <taxon>Viruses</taxon>
        <taxon>Duplodnaviria</taxon>
        <taxon>Heunggongvirae</taxon>
        <taxon>Uroviricota</taxon>
        <taxon>Caudoviricetes</taxon>
        <taxon>Crassvirales</taxon>
    </lineage>
</organism>
<accession>A0AAU8MJ46</accession>
<sequence length="40" mass="4704">MCNIKSTIMMNLLLKIYKLFANVKENPYFCSITLVYSNKL</sequence>
<reference evidence="1" key="1">
    <citation type="submission" date="2024-06" db="EMBL/GenBank/DDBJ databases">
        <title>Intestivirid acquisition increases across infancy in a wild primate population.</title>
        <authorList>
            <person name="Schneider-Creas I.A."/>
            <person name="Moya I.L."/>
            <person name="Chiou K.L."/>
            <person name="Baniel A."/>
            <person name="Azanaw Haile A."/>
            <person name="Kebede F."/>
            <person name="Abebe B."/>
            <person name="Snyder-Mackler N."/>
            <person name="Varsani A."/>
        </authorList>
    </citation>
    <scope>NUCLEOTIDE SEQUENCE</scope>
    <source>
        <strain evidence="1">Int_RNL_2018_1252_VOL</strain>
    </source>
</reference>
<dbReference type="EMBL" id="PP965495">
    <property type="protein sequence ID" value="XCO00147.1"/>
    <property type="molecule type" value="Genomic_DNA"/>
</dbReference>